<dbReference type="EMBL" id="CP000872">
    <property type="protein sequence ID" value="ABX62241.1"/>
    <property type="molecule type" value="Genomic_DNA"/>
</dbReference>
<dbReference type="KEGG" id="bcs:BCAN_A1192"/>
<keyword evidence="2" id="KW-1185">Reference proteome</keyword>
<reference evidence="1 2" key="1">
    <citation type="submission" date="2007-10" db="EMBL/GenBank/DDBJ databases">
        <title>Brucella canis ATCC 23365 whole genome shotgun sequencing project.</title>
        <authorList>
            <person name="Setubal J.C."/>
            <person name="Bowns C."/>
            <person name="Boyle S."/>
            <person name="Crasta O.R."/>
            <person name="Czar M.J."/>
            <person name="Dharmanolla C."/>
            <person name="Gillespie J.J."/>
            <person name="Kenyon R.W."/>
            <person name="Lu J."/>
            <person name="Mane S."/>
            <person name="Mohapatra S."/>
            <person name="Nagrani S."/>
            <person name="Purkayastha A."/>
            <person name="Rajasimha H.K."/>
            <person name="Shallom J.M."/>
            <person name="Shallom S."/>
            <person name="Shukla M."/>
            <person name="Snyder E.E."/>
            <person name="Sobral B.W."/>
            <person name="Wattam A.R."/>
            <person name="Will R."/>
            <person name="Williams K."/>
            <person name="Yoo H."/>
            <person name="Bruce D."/>
            <person name="Detter C."/>
            <person name="Munk C."/>
            <person name="Brettin T.S."/>
        </authorList>
    </citation>
    <scope>NUCLEOTIDE SEQUENCE [LARGE SCALE GENOMIC DNA]</scope>
    <source>
        <strain evidence="2">ATCC 23365 / NCTC 10854 / RM-666</strain>
    </source>
</reference>
<sequence>MESPDLLEMLYYSVFDGEAHGDVIELDRQGHPHRGAGQAHPLVACSVADQEADQIAGMEARSAAHIGYPLGCFFQALDREQRTTTGSTMGVLDP</sequence>
<dbReference type="AlphaFoldDB" id="A9M5I6"/>
<protein>
    <submittedName>
        <fullName evidence="1">Uncharacterized protein</fullName>
    </submittedName>
</protein>
<organism evidence="1 2">
    <name type="scientific">Brucella canis (strain ATCC 23365 / NCTC 10854 / RM-666)</name>
    <dbReference type="NCBI Taxonomy" id="483179"/>
    <lineage>
        <taxon>Bacteria</taxon>
        <taxon>Pseudomonadati</taxon>
        <taxon>Pseudomonadota</taxon>
        <taxon>Alphaproteobacteria</taxon>
        <taxon>Hyphomicrobiales</taxon>
        <taxon>Brucellaceae</taxon>
        <taxon>Brucella/Ochrobactrum group</taxon>
        <taxon>Brucella</taxon>
    </lineage>
</organism>
<accession>A9M5I6</accession>
<gene>
    <name evidence="1" type="ordered locus">BCAN_A1192</name>
</gene>
<dbReference type="Proteomes" id="UP000001385">
    <property type="component" value="Chromosome I"/>
</dbReference>
<evidence type="ECO:0000313" key="2">
    <source>
        <dbReference type="Proteomes" id="UP000001385"/>
    </source>
</evidence>
<name>A9M5I6_BRUC2</name>
<proteinExistence type="predicted"/>
<dbReference type="HOGENOM" id="CLU_2380580_0_0_5"/>
<evidence type="ECO:0000313" key="1">
    <source>
        <dbReference type="EMBL" id="ABX62241.1"/>
    </source>
</evidence>